<evidence type="ECO:0000256" key="5">
    <source>
        <dbReference type="RuleBase" id="RU363076"/>
    </source>
</evidence>
<evidence type="ECO:0000256" key="3">
    <source>
        <dbReference type="ARBA" id="ARBA00022989"/>
    </source>
</evidence>
<keyword evidence="5" id="KW-0496">Mitochondrion</keyword>
<keyword evidence="4 5" id="KW-0472">Membrane</keyword>
<feature type="transmembrane region" description="Helical" evidence="5">
    <location>
        <begin position="265"/>
        <end position="284"/>
    </location>
</feature>
<dbReference type="InterPro" id="IPR002994">
    <property type="entry name" value="Surf1/Shy1"/>
</dbReference>
<comment type="caution">
    <text evidence="5">Lacks conserved residue(s) required for the propagation of feature annotation.</text>
</comment>
<evidence type="ECO:0000313" key="7">
    <source>
        <dbReference type="Proteomes" id="UP001151516"/>
    </source>
</evidence>
<dbReference type="Proteomes" id="UP001151516">
    <property type="component" value="Unassembled WGS sequence"/>
</dbReference>
<dbReference type="PANTHER" id="PTHR23427:SF2">
    <property type="entry name" value="SURFEIT LOCUS PROTEIN 1"/>
    <property type="match status" value="1"/>
</dbReference>
<accession>A0A9W8GC52</accession>
<dbReference type="GO" id="GO:0033617">
    <property type="term" value="P:mitochondrial respiratory chain complex IV assembly"/>
    <property type="evidence" value="ECO:0007669"/>
    <property type="project" value="TreeGrafter"/>
</dbReference>
<keyword evidence="2 5" id="KW-0812">Transmembrane</keyword>
<name>A0A9W8GC52_9FUNG</name>
<proteinExistence type="inferred from homology"/>
<dbReference type="PANTHER" id="PTHR23427">
    <property type="entry name" value="SURFEIT LOCUS PROTEIN"/>
    <property type="match status" value="1"/>
</dbReference>
<dbReference type="CDD" id="cd06662">
    <property type="entry name" value="SURF1"/>
    <property type="match status" value="1"/>
</dbReference>
<evidence type="ECO:0000313" key="6">
    <source>
        <dbReference type="EMBL" id="KAJ2684524.1"/>
    </source>
</evidence>
<sequence length="305" mass="34633">MLRRSVFGTLNSSRLLRLPTRYSAQKAAVLGQTRTYAHKLEADESVSESEWKGQLYSWKSICLCTIPLIAFGLGTWQVQRLKWKMALLDDVNDRMHRRPVALPLRVTAEEINRNEYRRVIVYGVYDHANEMLVGPRSYESEPGFIVVTPLVREDGSRVLINRGWIKRELQDPKLRPESQSAEPVAVVAFVRRSPGKNSFMPDSDPDSNHWFNLDLELMAKHTGSQEVLLEVIQPESAAAAILDARNGVPLGVPSLVDIRNNHLQYILTWYAMSAITGVMLYISLRKPQSAIAQIKRLRSRAGRDL</sequence>
<reference evidence="6" key="1">
    <citation type="submission" date="2022-07" db="EMBL/GenBank/DDBJ databases">
        <title>Phylogenomic reconstructions and comparative analyses of Kickxellomycotina fungi.</title>
        <authorList>
            <person name="Reynolds N.K."/>
            <person name="Stajich J.E."/>
            <person name="Barry K."/>
            <person name="Grigoriev I.V."/>
            <person name="Crous P."/>
            <person name="Smith M.E."/>
        </authorList>
    </citation>
    <scope>NUCLEOTIDE SEQUENCE</scope>
    <source>
        <strain evidence="6">CBS 109367</strain>
    </source>
</reference>
<dbReference type="OrthoDB" id="10040024at2759"/>
<comment type="caution">
    <text evidence="6">The sequence shown here is derived from an EMBL/GenBank/DDBJ whole genome shotgun (WGS) entry which is preliminary data.</text>
</comment>
<gene>
    <name evidence="6" type="primary">SHY1</name>
    <name evidence="6" type="ORF">IWW39_004863</name>
</gene>
<dbReference type="EMBL" id="JANBTX010000205">
    <property type="protein sequence ID" value="KAJ2684524.1"/>
    <property type="molecule type" value="Genomic_DNA"/>
</dbReference>
<dbReference type="PROSITE" id="PS50895">
    <property type="entry name" value="SURF1"/>
    <property type="match status" value="1"/>
</dbReference>
<evidence type="ECO:0000256" key="1">
    <source>
        <dbReference type="ARBA" id="ARBA00004370"/>
    </source>
</evidence>
<dbReference type="GO" id="GO:0005743">
    <property type="term" value="C:mitochondrial inner membrane"/>
    <property type="evidence" value="ECO:0007669"/>
    <property type="project" value="UniProtKB-SubCell"/>
</dbReference>
<keyword evidence="3 5" id="KW-1133">Transmembrane helix</keyword>
<keyword evidence="7" id="KW-1185">Reference proteome</keyword>
<evidence type="ECO:0000256" key="2">
    <source>
        <dbReference type="ARBA" id="ARBA00022692"/>
    </source>
</evidence>
<comment type="similarity">
    <text evidence="5">Belongs to the SURF1 family.</text>
</comment>
<organism evidence="6 7">
    <name type="scientific">Coemansia spiralis</name>
    <dbReference type="NCBI Taxonomy" id="417178"/>
    <lineage>
        <taxon>Eukaryota</taxon>
        <taxon>Fungi</taxon>
        <taxon>Fungi incertae sedis</taxon>
        <taxon>Zoopagomycota</taxon>
        <taxon>Kickxellomycotina</taxon>
        <taxon>Kickxellomycetes</taxon>
        <taxon>Kickxellales</taxon>
        <taxon>Kickxellaceae</taxon>
        <taxon>Coemansia</taxon>
    </lineage>
</organism>
<dbReference type="InterPro" id="IPR045214">
    <property type="entry name" value="Surf1/Surf4"/>
</dbReference>
<keyword evidence="5" id="KW-0999">Mitochondrion inner membrane</keyword>
<comment type="function">
    <text evidence="5">Probably involved in the biogenesis of the COX complex.</text>
</comment>
<dbReference type="Pfam" id="PF02104">
    <property type="entry name" value="SURF1"/>
    <property type="match status" value="1"/>
</dbReference>
<protein>
    <recommendedName>
        <fullName evidence="5">SURF1-like protein</fullName>
    </recommendedName>
</protein>
<evidence type="ECO:0000256" key="4">
    <source>
        <dbReference type="ARBA" id="ARBA00023136"/>
    </source>
</evidence>
<comment type="subcellular location">
    <subcellularLocation>
        <location evidence="1">Membrane</location>
    </subcellularLocation>
    <subcellularLocation>
        <location evidence="5">Mitochondrion inner membrane</location>
        <topology evidence="5">Multi-pass membrane protein</topology>
    </subcellularLocation>
</comment>
<dbReference type="AlphaFoldDB" id="A0A9W8GC52"/>